<sequence>MAGPLILFSSCKKEALSSTIKTEKTPPVEISPGLYLIDFDGVRADGGFCYKIGYDLDGGDSNAEPTKSKMRIFENGIELFPPHSVHDDIRNYGGGRFSHWGSTLYFSTSDNTNPITNGKQYTCTLDGMAYPKTDTVVTHAVNPQPGKVDQ</sequence>
<dbReference type="Proteomes" id="UP000215002">
    <property type="component" value="Chromosome"/>
</dbReference>
<evidence type="ECO:0000313" key="2">
    <source>
        <dbReference type="Proteomes" id="UP000215002"/>
    </source>
</evidence>
<name>A0A223NY18_9SPHI</name>
<keyword evidence="2" id="KW-1185">Reference proteome</keyword>
<evidence type="ECO:0000313" key="1">
    <source>
        <dbReference type="EMBL" id="ASU34752.1"/>
    </source>
</evidence>
<proteinExistence type="predicted"/>
<organism evidence="1 2">
    <name type="scientific">Mucilaginibacter xinganensis</name>
    <dbReference type="NCBI Taxonomy" id="1234841"/>
    <lineage>
        <taxon>Bacteria</taxon>
        <taxon>Pseudomonadati</taxon>
        <taxon>Bacteroidota</taxon>
        <taxon>Sphingobacteriia</taxon>
        <taxon>Sphingobacteriales</taxon>
        <taxon>Sphingobacteriaceae</taxon>
        <taxon>Mucilaginibacter</taxon>
    </lineage>
</organism>
<dbReference type="KEGG" id="muc:MuYL_2865"/>
<reference evidence="1 2" key="1">
    <citation type="submission" date="2017-08" db="EMBL/GenBank/DDBJ databases">
        <title>Complete genome sequence of Mucilaginibacter sp. strain BJC16-A31.</title>
        <authorList>
            <consortium name="Henan University of Science and Technology"/>
            <person name="You X."/>
        </authorList>
    </citation>
    <scope>NUCLEOTIDE SEQUENCE [LARGE SCALE GENOMIC DNA]</scope>
    <source>
        <strain evidence="1 2">BJC16-A31</strain>
    </source>
</reference>
<dbReference type="AlphaFoldDB" id="A0A223NY18"/>
<dbReference type="EMBL" id="CP022743">
    <property type="protein sequence ID" value="ASU34752.1"/>
    <property type="molecule type" value="Genomic_DNA"/>
</dbReference>
<gene>
    <name evidence="1" type="ORF">MuYL_2865</name>
</gene>
<protein>
    <submittedName>
        <fullName evidence="1">Uncharacterized protein</fullName>
    </submittedName>
</protein>
<accession>A0A223NY18</accession>